<feature type="transmembrane region" description="Helical" evidence="1">
    <location>
        <begin position="6"/>
        <end position="28"/>
    </location>
</feature>
<accession>A0AAF0C2W1</accession>
<dbReference type="EMBL" id="CP059735">
    <property type="protein sequence ID" value="WDD98333.1"/>
    <property type="molecule type" value="Genomic_DNA"/>
</dbReference>
<dbReference type="RefSeq" id="WP_160298238.1">
    <property type="nucleotide sequence ID" value="NZ_CP059735.1"/>
</dbReference>
<evidence type="ECO:0000256" key="1">
    <source>
        <dbReference type="SAM" id="Phobius"/>
    </source>
</evidence>
<evidence type="ECO:0000313" key="3">
    <source>
        <dbReference type="Proteomes" id="UP000032568"/>
    </source>
</evidence>
<evidence type="ECO:0000313" key="2">
    <source>
        <dbReference type="EMBL" id="WDD98333.1"/>
    </source>
</evidence>
<keyword evidence="1" id="KW-1133">Transmembrane helix</keyword>
<protein>
    <submittedName>
        <fullName evidence="2">Uncharacterized protein</fullName>
    </submittedName>
</protein>
<sequence length="47" mass="5054">MISLSMLFILMMLPGVGLLAVSLIVAYFEGKQTSLLNDESSMITGCD</sequence>
<dbReference type="AlphaFoldDB" id="A0AAF0C2W1"/>
<proteinExistence type="predicted"/>
<name>A0AAF0C2W1_9GAMM</name>
<gene>
    <name evidence="2" type="ORF">SG35_024170</name>
</gene>
<dbReference type="Proteomes" id="UP000032568">
    <property type="component" value="Chromosome"/>
</dbReference>
<keyword evidence="3" id="KW-1185">Reference proteome</keyword>
<reference evidence="2 3" key="2">
    <citation type="journal article" date="2022" name="Mar. Drugs">
        <title>Bioassay-Guided Fractionation Leads to the Detection of Cholic Acid Generated by the Rare Thalassomonas sp.</title>
        <authorList>
            <person name="Pheiffer F."/>
            <person name="Schneider Y.K."/>
            <person name="Hansen E.H."/>
            <person name="Andersen J.H."/>
            <person name="Isaksson J."/>
            <person name="Busche T."/>
            <person name="R C."/>
            <person name="Kalinowski J."/>
            <person name="Zyl L.V."/>
            <person name="Trindade M."/>
        </authorList>
    </citation>
    <scope>NUCLEOTIDE SEQUENCE [LARGE SCALE GENOMIC DNA]</scope>
    <source>
        <strain evidence="2 3">A5K-106</strain>
    </source>
</reference>
<dbReference type="KEGG" id="tact:SG35_024170"/>
<organism evidence="2 3">
    <name type="scientific">Thalassomonas actiniarum</name>
    <dbReference type="NCBI Taxonomy" id="485447"/>
    <lineage>
        <taxon>Bacteria</taxon>
        <taxon>Pseudomonadati</taxon>
        <taxon>Pseudomonadota</taxon>
        <taxon>Gammaproteobacteria</taxon>
        <taxon>Alteromonadales</taxon>
        <taxon>Colwelliaceae</taxon>
        <taxon>Thalassomonas</taxon>
    </lineage>
</organism>
<keyword evidence="1" id="KW-0472">Membrane</keyword>
<reference evidence="2 3" key="1">
    <citation type="journal article" date="2015" name="Genome Announc.">
        <title>Draft Genome Sequences of Marine Isolates of Thalassomonas viridans and Thalassomonas actiniarum.</title>
        <authorList>
            <person name="Olonade I."/>
            <person name="van Zyl L.J."/>
            <person name="Trindade M."/>
        </authorList>
    </citation>
    <scope>NUCLEOTIDE SEQUENCE [LARGE SCALE GENOMIC DNA]</scope>
    <source>
        <strain evidence="2 3">A5K-106</strain>
    </source>
</reference>
<keyword evidence="1" id="KW-0812">Transmembrane</keyword>